<evidence type="ECO:0000256" key="1">
    <source>
        <dbReference type="SAM" id="MobiDB-lite"/>
    </source>
</evidence>
<sequence length="295" mass="32072">MRAVSKLDCPGPNARQAIVIASTGTYIRVHEGYIDWYVDFGTRASPNTRPNEYLDLVNTQGHQDQVLRDITPGSLYTTAHAELGQPIPVRRFLHSTSSHPPSRPRVTATAVPIGRLHAFTLNIAPPLLGKDDAARIELPRSLYVCKHVDTSQSTSEVLQTTAHGCVNARCWSADAVPSNSQPLQGVPNNFCPSRHPSSAFEVDAQNPDCRFDPLFDEPVTPVSANKAPGLTLSICATTTPAQSTGTARPTRTVADPSAQRIFSTSSTQQCSNARLSTQRQHEPLPRPRLPQPSSR</sequence>
<accession>A0A9P6KMV3</accession>
<comment type="caution">
    <text evidence="2">The sequence shown here is derived from an EMBL/GenBank/DDBJ whole genome shotgun (WGS) entry which is preliminary data.</text>
</comment>
<dbReference type="EMBL" id="WJXW01000011">
    <property type="protein sequence ID" value="KAF9731889.1"/>
    <property type="molecule type" value="Genomic_DNA"/>
</dbReference>
<feature type="region of interest" description="Disordered" evidence="1">
    <location>
        <begin position="240"/>
        <end position="295"/>
    </location>
</feature>
<feature type="compositionally biased region" description="Polar residues" evidence="1">
    <location>
        <begin position="240"/>
        <end position="249"/>
    </location>
</feature>
<evidence type="ECO:0000313" key="3">
    <source>
        <dbReference type="Proteomes" id="UP000756921"/>
    </source>
</evidence>
<protein>
    <submittedName>
        <fullName evidence="2">Uncharacterized protein</fullName>
    </submittedName>
</protein>
<reference evidence="2" key="1">
    <citation type="journal article" date="2020" name="Mol. Plant Microbe Interact.">
        <title>Genome Sequence of the Biocontrol Agent Coniothyrium minitans strain Conio (IMI 134523).</title>
        <authorList>
            <person name="Patel D."/>
            <person name="Shittu T.A."/>
            <person name="Baroncelli R."/>
            <person name="Muthumeenakshi S."/>
            <person name="Osborne T.H."/>
            <person name="Janganan T.K."/>
            <person name="Sreenivasaprasad S."/>
        </authorList>
    </citation>
    <scope>NUCLEOTIDE SEQUENCE</scope>
    <source>
        <strain evidence="2">Conio</strain>
    </source>
</reference>
<dbReference type="AlphaFoldDB" id="A0A9P6KMV3"/>
<name>A0A9P6KMV3_9PLEO</name>
<evidence type="ECO:0000313" key="2">
    <source>
        <dbReference type="EMBL" id="KAF9731889.1"/>
    </source>
</evidence>
<keyword evidence="3" id="KW-1185">Reference proteome</keyword>
<feature type="compositionally biased region" description="Polar residues" evidence="1">
    <location>
        <begin position="260"/>
        <end position="278"/>
    </location>
</feature>
<organism evidence="2 3">
    <name type="scientific">Paraphaeosphaeria minitans</name>
    <dbReference type="NCBI Taxonomy" id="565426"/>
    <lineage>
        <taxon>Eukaryota</taxon>
        <taxon>Fungi</taxon>
        <taxon>Dikarya</taxon>
        <taxon>Ascomycota</taxon>
        <taxon>Pezizomycotina</taxon>
        <taxon>Dothideomycetes</taxon>
        <taxon>Pleosporomycetidae</taxon>
        <taxon>Pleosporales</taxon>
        <taxon>Massarineae</taxon>
        <taxon>Didymosphaeriaceae</taxon>
        <taxon>Paraphaeosphaeria</taxon>
    </lineage>
</organism>
<proteinExistence type="predicted"/>
<gene>
    <name evidence="2" type="ORF">PMIN01_09818</name>
</gene>
<dbReference type="Proteomes" id="UP000756921">
    <property type="component" value="Unassembled WGS sequence"/>
</dbReference>
<feature type="compositionally biased region" description="Pro residues" evidence="1">
    <location>
        <begin position="286"/>
        <end position="295"/>
    </location>
</feature>